<evidence type="ECO:0000256" key="5">
    <source>
        <dbReference type="ARBA" id="ARBA00023254"/>
    </source>
</evidence>
<feature type="domain" description="HORMA" evidence="7">
    <location>
        <begin position="32"/>
        <end position="236"/>
    </location>
</feature>
<feature type="region of interest" description="Disordered" evidence="6">
    <location>
        <begin position="263"/>
        <end position="282"/>
    </location>
</feature>
<dbReference type="Gene3D" id="3.30.900.10">
    <property type="entry name" value="HORMA domain"/>
    <property type="match status" value="1"/>
</dbReference>
<name>A0AAD5M354_PARTN</name>
<dbReference type="PANTHER" id="PTHR48225:SF7">
    <property type="entry name" value="MEIOSIS-SPECIFIC PROTEIN HOP1"/>
    <property type="match status" value="1"/>
</dbReference>
<evidence type="ECO:0000313" key="9">
    <source>
        <dbReference type="Proteomes" id="UP001196413"/>
    </source>
</evidence>
<sequence>MGTTGWFLEARNVEKFERAWAATFPDRIGDVSESVLFFSRCVYVAFSNILASRQLLPQNIFKERSIDGDLCAYVMDTSEILGARLAQKFRGVSEAIALHYLREVTLIVTSSIESVTDVIETYTWRMRYDFDGEPQAELLEADGTVLPALQFRGMQHLKKQTAQLLIAISTLCQELMKPLPPGASAFIGITYTDRTPKEYQAPGFYSFPAEAILRPDAQQMQIGSLQTEYHGVSIRMGSPCIDDPYVEELALKRKVTANMKDYFTNSSDEESSGGDEVQRSDNNDTVERISGTLTQQNSNDAPPATRTFDLISCAQLTPKVPPTRRGK</sequence>
<comment type="caution">
    <text evidence="8">The sequence shown here is derived from an EMBL/GenBank/DDBJ whole genome shotgun (WGS) entry which is preliminary data.</text>
</comment>
<reference evidence="8" key="1">
    <citation type="submission" date="2021-06" db="EMBL/GenBank/DDBJ databases">
        <title>Parelaphostrongylus tenuis whole genome reference sequence.</title>
        <authorList>
            <person name="Garwood T.J."/>
            <person name="Larsen P.A."/>
            <person name="Fountain-Jones N.M."/>
            <person name="Garbe J.R."/>
            <person name="Macchietto M.G."/>
            <person name="Kania S.A."/>
            <person name="Gerhold R.W."/>
            <person name="Richards J.E."/>
            <person name="Wolf T.M."/>
        </authorList>
    </citation>
    <scope>NUCLEOTIDE SEQUENCE</scope>
    <source>
        <strain evidence="8">MNPRO001-30</strain>
        <tissue evidence="8">Meninges</tissue>
    </source>
</reference>
<evidence type="ECO:0000256" key="4">
    <source>
        <dbReference type="ARBA" id="ARBA00023242"/>
    </source>
</evidence>
<gene>
    <name evidence="8" type="ORF">KIN20_007286</name>
</gene>
<dbReference type="InterPro" id="IPR036570">
    <property type="entry name" value="HORMA_dom_sf"/>
</dbReference>
<organism evidence="8 9">
    <name type="scientific">Parelaphostrongylus tenuis</name>
    <name type="common">Meningeal worm</name>
    <dbReference type="NCBI Taxonomy" id="148309"/>
    <lineage>
        <taxon>Eukaryota</taxon>
        <taxon>Metazoa</taxon>
        <taxon>Ecdysozoa</taxon>
        <taxon>Nematoda</taxon>
        <taxon>Chromadorea</taxon>
        <taxon>Rhabditida</taxon>
        <taxon>Rhabditina</taxon>
        <taxon>Rhabditomorpha</taxon>
        <taxon>Strongyloidea</taxon>
        <taxon>Metastrongylidae</taxon>
        <taxon>Parelaphostrongylus</taxon>
    </lineage>
</organism>
<keyword evidence="4" id="KW-0539">Nucleus</keyword>
<dbReference type="GO" id="GO:0005694">
    <property type="term" value="C:chromosome"/>
    <property type="evidence" value="ECO:0007669"/>
    <property type="project" value="UniProtKB-SubCell"/>
</dbReference>
<proteinExistence type="predicted"/>
<dbReference type="SUPFAM" id="SSF56019">
    <property type="entry name" value="The spindle assembly checkpoint protein mad2"/>
    <property type="match status" value="1"/>
</dbReference>
<evidence type="ECO:0000313" key="8">
    <source>
        <dbReference type="EMBL" id="KAJ1351300.1"/>
    </source>
</evidence>
<dbReference type="Pfam" id="PF02301">
    <property type="entry name" value="HORMA"/>
    <property type="match status" value="1"/>
</dbReference>
<dbReference type="GO" id="GO:0005634">
    <property type="term" value="C:nucleus"/>
    <property type="evidence" value="ECO:0007669"/>
    <property type="project" value="UniProtKB-SubCell"/>
</dbReference>
<keyword evidence="5" id="KW-0469">Meiosis</keyword>
<dbReference type="PROSITE" id="PS50815">
    <property type="entry name" value="HORMA"/>
    <property type="match status" value="1"/>
</dbReference>
<evidence type="ECO:0000259" key="7">
    <source>
        <dbReference type="PROSITE" id="PS50815"/>
    </source>
</evidence>
<evidence type="ECO:0000256" key="2">
    <source>
        <dbReference type="ARBA" id="ARBA00004286"/>
    </source>
</evidence>
<evidence type="ECO:0000256" key="6">
    <source>
        <dbReference type="SAM" id="MobiDB-lite"/>
    </source>
</evidence>
<evidence type="ECO:0000256" key="3">
    <source>
        <dbReference type="ARBA" id="ARBA00022454"/>
    </source>
</evidence>
<dbReference type="InterPro" id="IPR003511">
    <property type="entry name" value="HORMA_dom"/>
</dbReference>
<dbReference type="PANTHER" id="PTHR48225">
    <property type="entry name" value="HORMA DOMAIN-CONTAINING PROTEIN 1"/>
    <property type="match status" value="1"/>
</dbReference>
<dbReference type="GO" id="GO:0051321">
    <property type="term" value="P:meiotic cell cycle"/>
    <property type="evidence" value="ECO:0007669"/>
    <property type="project" value="UniProtKB-KW"/>
</dbReference>
<evidence type="ECO:0000256" key="1">
    <source>
        <dbReference type="ARBA" id="ARBA00004123"/>
    </source>
</evidence>
<protein>
    <recommendedName>
        <fullName evidence="7">HORMA domain-containing protein</fullName>
    </recommendedName>
</protein>
<dbReference type="EMBL" id="JAHQIW010001045">
    <property type="protein sequence ID" value="KAJ1351300.1"/>
    <property type="molecule type" value="Genomic_DNA"/>
</dbReference>
<dbReference type="Proteomes" id="UP001196413">
    <property type="component" value="Unassembled WGS sequence"/>
</dbReference>
<comment type="subcellular location">
    <subcellularLocation>
        <location evidence="2">Chromosome</location>
    </subcellularLocation>
    <subcellularLocation>
        <location evidence="1">Nucleus</location>
    </subcellularLocation>
</comment>
<accession>A0AAD5M354</accession>
<dbReference type="InterPro" id="IPR051294">
    <property type="entry name" value="HORMA_MeioticProgression"/>
</dbReference>
<dbReference type="AlphaFoldDB" id="A0AAD5M354"/>
<keyword evidence="3" id="KW-0158">Chromosome</keyword>
<keyword evidence="9" id="KW-1185">Reference proteome</keyword>